<dbReference type="PROSITE" id="PS51787">
    <property type="entry name" value="LON_N"/>
    <property type="match status" value="1"/>
</dbReference>
<accession>A0A1X6ZV41</accession>
<evidence type="ECO:0000313" key="2">
    <source>
        <dbReference type="EMBL" id="SLN62596.1"/>
    </source>
</evidence>
<gene>
    <name evidence="2" type="primary">lon2</name>
    <name evidence="2" type="ORF">PSM7751_03192</name>
</gene>
<dbReference type="GO" id="GO:0006508">
    <property type="term" value="P:proteolysis"/>
    <property type="evidence" value="ECO:0007669"/>
    <property type="project" value="UniProtKB-KW"/>
</dbReference>
<dbReference type="InterPro" id="IPR046336">
    <property type="entry name" value="Lon_prtase_N_sf"/>
</dbReference>
<dbReference type="SMART" id="SM00464">
    <property type="entry name" value="LON"/>
    <property type="match status" value="1"/>
</dbReference>
<name>A0A1X6ZV41_9RHOB</name>
<keyword evidence="3" id="KW-1185">Reference proteome</keyword>
<evidence type="ECO:0000259" key="1">
    <source>
        <dbReference type="PROSITE" id="PS51787"/>
    </source>
</evidence>
<dbReference type="InterPro" id="IPR003111">
    <property type="entry name" value="Lon_prtase_N"/>
</dbReference>
<protein>
    <submittedName>
        <fullName evidence="2">Lon protease 2</fullName>
        <ecNumber evidence="2">3.4.21.53</ecNumber>
    </submittedName>
</protein>
<dbReference type="AlphaFoldDB" id="A0A1X6ZV41"/>
<sequence>MRSSFYQMMTPADLPDVIPVFPLPGALLLPRARLPLHLFEPRYLAMFEDVLKTPHRLIGMIQPNEMAGEGQHGLHRIGCAGRVTQFSETEDGRYMITLTGISRYRMGDEVTGFTPYRRFSVDWAGFEHDLAPSDSDPDFRRDAFMPLLSRYFEDQGLSTDWETLKEADDELLINSLSMLLNFSNDEKQALLEAPSLTTRRETLVTLLEYALRGGDGQELLQ</sequence>
<dbReference type="SUPFAM" id="SSF88697">
    <property type="entry name" value="PUA domain-like"/>
    <property type="match status" value="1"/>
</dbReference>
<dbReference type="Pfam" id="PF02190">
    <property type="entry name" value="LON_substr_bdg"/>
    <property type="match status" value="1"/>
</dbReference>
<proteinExistence type="predicted"/>
<dbReference type="Proteomes" id="UP000193963">
    <property type="component" value="Unassembled WGS sequence"/>
</dbReference>
<organism evidence="2 3">
    <name type="scientific">Pseudooceanicola marinus</name>
    <dbReference type="NCBI Taxonomy" id="396013"/>
    <lineage>
        <taxon>Bacteria</taxon>
        <taxon>Pseudomonadati</taxon>
        <taxon>Pseudomonadota</taxon>
        <taxon>Alphaproteobacteria</taxon>
        <taxon>Rhodobacterales</taxon>
        <taxon>Paracoccaceae</taxon>
        <taxon>Pseudooceanicola</taxon>
    </lineage>
</organism>
<dbReference type="GO" id="GO:0004252">
    <property type="term" value="F:serine-type endopeptidase activity"/>
    <property type="evidence" value="ECO:0007669"/>
    <property type="project" value="UniProtKB-EC"/>
</dbReference>
<dbReference type="EC" id="3.4.21.53" evidence="2"/>
<dbReference type="PANTHER" id="PTHR46732:SF8">
    <property type="entry name" value="ATP-DEPENDENT PROTEASE LA (LON) DOMAIN PROTEIN"/>
    <property type="match status" value="1"/>
</dbReference>
<dbReference type="Gene3D" id="2.30.130.40">
    <property type="entry name" value="LON domain-like"/>
    <property type="match status" value="1"/>
</dbReference>
<keyword evidence="2" id="KW-0378">Hydrolase</keyword>
<feature type="domain" description="Lon N-terminal" evidence="1">
    <location>
        <begin position="18"/>
        <end position="211"/>
    </location>
</feature>
<dbReference type="EMBL" id="FWFN01000006">
    <property type="protein sequence ID" value="SLN62596.1"/>
    <property type="molecule type" value="Genomic_DNA"/>
</dbReference>
<keyword evidence="2" id="KW-0645">Protease</keyword>
<dbReference type="InterPro" id="IPR015947">
    <property type="entry name" value="PUA-like_sf"/>
</dbReference>
<evidence type="ECO:0000313" key="3">
    <source>
        <dbReference type="Proteomes" id="UP000193963"/>
    </source>
</evidence>
<dbReference type="PANTHER" id="PTHR46732">
    <property type="entry name" value="ATP-DEPENDENT PROTEASE LA (LON) DOMAIN PROTEIN"/>
    <property type="match status" value="1"/>
</dbReference>
<reference evidence="2 3" key="1">
    <citation type="submission" date="2017-03" db="EMBL/GenBank/DDBJ databases">
        <authorList>
            <person name="Afonso C.L."/>
            <person name="Miller P.J."/>
            <person name="Scott M.A."/>
            <person name="Spackman E."/>
            <person name="Goraichik I."/>
            <person name="Dimitrov K.M."/>
            <person name="Suarez D.L."/>
            <person name="Swayne D.E."/>
        </authorList>
    </citation>
    <scope>NUCLEOTIDE SEQUENCE [LARGE SCALE GENOMIC DNA]</scope>
    <source>
        <strain evidence="2 3">CECT 7751</strain>
    </source>
</reference>